<keyword evidence="3" id="KW-1185">Reference proteome</keyword>
<proteinExistence type="predicted"/>
<reference evidence="2 3" key="1">
    <citation type="submission" date="2023-08" db="EMBL/GenBank/DDBJ databases">
        <authorList>
            <person name="Palmer J.M."/>
        </authorList>
    </citation>
    <scope>NUCLEOTIDE SEQUENCE [LARGE SCALE GENOMIC DNA]</scope>
    <source>
        <strain evidence="2 3">TWF481</strain>
    </source>
</reference>
<dbReference type="EMBL" id="JAVHJL010000012">
    <property type="protein sequence ID" value="KAK6495800.1"/>
    <property type="molecule type" value="Genomic_DNA"/>
</dbReference>
<feature type="compositionally biased region" description="Basic and acidic residues" evidence="1">
    <location>
        <begin position="20"/>
        <end position="34"/>
    </location>
</feature>
<protein>
    <submittedName>
        <fullName evidence="2">Uncharacterized protein</fullName>
    </submittedName>
</protein>
<comment type="caution">
    <text evidence="2">The sequence shown here is derived from an EMBL/GenBank/DDBJ whole genome shotgun (WGS) entry which is preliminary data.</text>
</comment>
<evidence type="ECO:0000256" key="1">
    <source>
        <dbReference type="SAM" id="MobiDB-lite"/>
    </source>
</evidence>
<organism evidence="2 3">
    <name type="scientific">Arthrobotrys musiformis</name>
    <dbReference type="NCBI Taxonomy" id="47236"/>
    <lineage>
        <taxon>Eukaryota</taxon>
        <taxon>Fungi</taxon>
        <taxon>Dikarya</taxon>
        <taxon>Ascomycota</taxon>
        <taxon>Pezizomycotina</taxon>
        <taxon>Orbiliomycetes</taxon>
        <taxon>Orbiliales</taxon>
        <taxon>Orbiliaceae</taxon>
        <taxon>Arthrobotrys</taxon>
    </lineage>
</organism>
<dbReference type="Proteomes" id="UP001370758">
    <property type="component" value="Unassembled WGS sequence"/>
</dbReference>
<sequence length="185" mass="20873">MFSSTIAEPVPKRPRYLPWKARDGQDMPEQEPKLKQTTLKDYGFETKAATKNDDHTAVEDHTGSNAVADRKDSSSGCDFVGCPDFIRRELESFAGLRFQASLNWTGPTFFVAILPQEPAQFLEQVKLAVADIRPTLTPSDIIDVFFGDKSEVIKPLRRYTSWCLLWKHVKSIADPSNDNLPDVKL</sequence>
<feature type="region of interest" description="Disordered" evidence="1">
    <location>
        <begin position="1"/>
        <end position="76"/>
    </location>
</feature>
<evidence type="ECO:0000313" key="3">
    <source>
        <dbReference type="Proteomes" id="UP001370758"/>
    </source>
</evidence>
<accession>A0AAV9VRD6</accession>
<gene>
    <name evidence="2" type="ORF">TWF481_002846</name>
</gene>
<feature type="compositionally biased region" description="Basic and acidic residues" evidence="1">
    <location>
        <begin position="42"/>
        <end position="73"/>
    </location>
</feature>
<dbReference type="AlphaFoldDB" id="A0AAV9VRD6"/>
<evidence type="ECO:0000313" key="2">
    <source>
        <dbReference type="EMBL" id="KAK6495800.1"/>
    </source>
</evidence>
<name>A0AAV9VRD6_9PEZI</name>